<dbReference type="GO" id="GO:0016020">
    <property type="term" value="C:membrane"/>
    <property type="evidence" value="ECO:0007669"/>
    <property type="project" value="UniProtKB-SubCell"/>
</dbReference>
<evidence type="ECO:0000313" key="9">
    <source>
        <dbReference type="EMBL" id="GAI76499.1"/>
    </source>
</evidence>
<feature type="transmembrane region" description="Helical" evidence="7">
    <location>
        <begin position="157"/>
        <end position="173"/>
    </location>
</feature>
<evidence type="ECO:0000256" key="2">
    <source>
        <dbReference type="ARBA" id="ARBA00009045"/>
    </source>
</evidence>
<accession>X1T951</accession>
<evidence type="ECO:0000256" key="1">
    <source>
        <dbReference type="ARBA" id="ARBA00004141"/>
    </source>
</evidence>
<dbReference type="AlphaFoldDB" id="X1T951"/>
<evidence type="ECO:0000256" key="4">
    <source>
        <dbReference type="ARBA" id="ARBA00022801"/>
    </source>
</evidence>
<keyword evidence="5 7" id="KW-1133">Transmembrane helix</keyword>
<name>X1T951_9ZZZZ</name>
<keyword evidence="6 7" id="KW-0472">Membrane</keyword>
<evidence type="ECO:0000256" key="6">
    <source>
        <dbReference type="ARBA" id="ARBA00023136"/>
    </source>
</evidence>
<keyword evidence="4" id="KW-0378">Hydrolase</keyword>
<evidence type="ECO:0000256" key="7">
    <source>
        <dbReference type="SAM" id="Phobius"/>
    </source>
</evidence>
<dbReference type="PANTHER" id="PTHR43731:SF14">
    <property type="entry name" value="PRESENILIN-ASSOCIATED RHOMBOID-LIKE PROTEIN, MITOCHONDRIAL"/>
    <property type="match status" value="1"/>
</dbReference>
<dbReference type="EMBL" id="BARW01014503">
    <property type="protein sequence ID" value="GAI76499.1"/>
    <property type="molecule type" value="Genomic_DNA"/>
</dbReference>
<organism evidence="9">
    <name type="scientific">marine sediment metagenome</name>
    <dbReference type="NCBI Taxonomy" id="412755"/>
    <lineage>
        <taxon>unclassified sequences</taxon>
        <taxon>metagenomes</taxon>
        <taxon>ecological metagenomes</taxon>
    </lineage>
</organism>
<dbReference type="Pfam" id="PF01694">
    <property type="entry name" value="Rhomboid"/>
    <property type="match status" value="1"/>
</dbReference>
<proteinExistence type="inferred from homology"/>
<feature type="transmembrane region" description="Helical" evidence="7">
    <location>
        <begin position="96"/>
        <end position="121"/>
    </location>
</feature>
<protein>
    <recommendedName>
        <fullName evidence="8">Peptidase S54 rhomboid domain-containing protein</fullName>
    </recommendedName>
</protein>
<dbReference type="SUPFAM" id="SSF144091">
    <property type="entry name" value="Rhomboid-like"/>
    <property type="match status" value="1"/>
</dbReference>
<dbReference type="InterPro" id="IPR035952">
    <property type="entry name" value="Rhomboid-like_sf"/>
</dbReference>
<dbReference type="SMART" id="SM01160">
    <property type="entry name" value="DUF1751"/>
    <property type="match status" value="1"/>
</dbReference>
<comment type="caution">
    <text evidence="9">The sequence shown here is derived from an EMBL/GenBank/DDBJ whole genome shotgun (WGS) entry which is preliminary data.</text>
</comment>
<gene>
    <name evidence="9" type="ORF">S12H4_25685</name>
</gene>
<feature type="transmembrane region" description="Helical" evidence="7">
    <location>
        <begin position="27"/>
        <end position="55"/>
    </location>
</feature>
<feature type="non-terminal residue" evidence="9">
    <location>
        <position position="1"/>
    </location>
</feature>
<evidence type="ECO:0000256" key="3">
    <source>
        <dbReference type="ARBA" id="ARBA00022692"/>
    </source>
</evidence>
<feature type="domain" description="Peptidase S54 rhomboid" evidence="8">
    <location>
        <begin position="27"/>
        <end position="174"/>
    </location>
</feature>
<reference evidence="9" key="1">
    <citation type="journal article" date="2014" name="Front. Microbiol.">
        <title>High frequency of phylogenetically diverse reductive dehalogenase-homologous genes in deep subseafloor sedimentary metagenomes.</title>
        <authorList>
            <person name="Kawai M."/>
            <person name="Futagami T."/>
            <person name="Toyoda A."/>
            <person name="Takaki Y."/>
            <person name="Nishi S."/>
            <person name="Hori S."/>
            <person name="Arai W."/>
            <person name="Tsubouchi T."/>
            <person name="Morono Y."/>
            <person name="Uchiyama I."/>
            <person name="Ito T."/>
            <person name="Fujiyama A."/>
            <person name="Inagaki F."/>
            <person name="Takami H."/>
        </authorList>
    </citation>
    <scope>NUCLEOTIDE SEQUENCE</scope>
    <source>
        <strain evidence="9">Expedition CK06-06</strain>
    </source>
</reference>
<dbReference type="InterPro" id="IPR022764">
    <property type="entry name" value="Peptidase_S54_rhomboid_dom"/>
</dbReference>
<dbReference type="Gene3D" id="1.20.1540.10">
    <property type="entry name" value="Rhomboid-like"/>
    <property type="match status" value="1"/>
</dbReference>
<evidence type="ECO:0000256" key="5">
    <source>
        <dbReference type="ARBA" id="ARBA00022989"/>
    </source>
</evidence>
<feature type="transmembrane region" description="Helical" evidence="7">
    <location>
        <begin position="67"/>
        <end position="90"/>
    </location>
</feature>
<comment type="similarity">
    <text evidence="2">Belongs to the peptidase S54 family.</text>
</comment>
<comment type="subcellular location">
    <subcellularLocation>
        <location evidence="1">Membrane</location>
        <topology evidence="1">Multi-pass membrane protein</topology>
    </subcellularLocation>
</comment>
<dbReference type="InterPro" id="IPR050925">
    <property type="entry name" value="Rhomboid_protease_S54"/>
</dbReference>
<feature type="transmembrane region" description="Helical" evidence="7">
    <location>
        <begin position="133"/>
        <end position="151"/>
    </location>
</feature>
<dbReference type="GO" id="GO:0004252">
    <property type="term" value="F:serine-type endopeptidase activity"/>
    <property type="evidence" value="ECO:0007669"/>
    <property type="project" value="InterPro"/>
</dbReference>
<evidence type="ECO:0000259" key="8">
    <source>
        <dbReference type="Pfam" id="PF01694"/>
    </source>
</evidence>
<keyword evidence="3 7" id="KW-0812">Transmembrane</keyword>
<sequence length="188" mass="20892">FGLLISSQLIPIDAVAIKPSNILDGKYLWTFLTSMFMHVGFFHLFVNMLSLFFIGSLVERLVGSRRYLWFYLISGLFAGLFFVLFSLVFTADFNTYAVGASGALFGVIGLLMLLTPNLPVYVMFIPIPIKMKYAAPGILVVLWLISITANVGIGNTAHLGGLILGLAYGLYLRKKFPNKVRNLSRHFS</sequence>
<dbReference type="PANTHER" id="PTHR43731">
    <property type="entry name" value="RHOMBOID PROTEASE"/>
    <property type="match status" value="1"/>
</dbReference>